<reference evidence="3" key="1">
    <citation type="submission" date="2019-08" db="EMBL/GenBank/DDBJ databases">
        <title>The genome of the North American firefly Photinus pyralis.</title>
        <authorList>
            <consortium name="Photinus pyralis genome working group"/>
            <person name="Fallon T.R."/>
            <person name="Sander Lower S.E."/>
            <person name="Weng J.-K."/>
        </authorList>
    </citation>
    <scope>NUCLEOTIDE SEQUENCE</scope>
    <source>
        <strain evidence="3">TRF0915ILg1</strain>
        <tissue evidence="3">Whole body</tissue>
    </source>
</reference>
<sequence length="195" mass="20968">MKFKIAIVLGLACLIVVCSARPAEDYEYDDAGAAPAKPASRSNPLLNRRNPLSRGGAAKSTTTTTAAPEEEEEEELPEEELVEEEIPAETTSTTESGRKLKGGIVRPFRSNQDLLATLKKRREQAVSNKAQAKAAGHEPQESAPIASESEKPKSRPSSSGGRGRFNKKETAASNTDDQEPSSTAASRTSGRRFRN</sequence>
<gene>
    <name evidence="3" type="ORF">ILUMI_11975</name>
</gene>
<feature type="signal peptide" evidence="2">
    <location>
        <begin position="1"/>
        <end position="20"/>
    </location>
</feature>
<evidence type="ECO:0000313" key="3">
    <source>
        <dbReference type="EMBL" id="KAF2894200.1"/>
    </source>
</evidence>
<feature type="compositionally biased region" description="Acidic residues" evidence="1">
    <location>
        <begin position="68"/>
        <end position="87"/>
    </location>
</feature>
<dbReference type="OrthoDB" id="8197504at2759"/>
<keyword evidence="4" id="KW-1185">Reference proteome</keyword>
<name>A0A8K0CV42_IGNLU</name>
<evidence type="ECO:0000313" key="4">
    <source>
        <dbReference type="Proteomes" id="UP000801492"/>
    </source>
</evidence>
<keyword evidence="2" id="KW-0732">Signal</keyword>
<protein>
    <submittedName>
        <fullName evidence="3">Uncharacterized protein</fullName>
    </submittedName>
</protein>
<feature type="chain" id="PRO_5035466568" evidence="2">
    <location>
        <begin position="21"/>
        <end position="195"/>
    </location>
</feature>
<organism evidence="3 4">
    <name type="scientific">Ignelater luminosus</name>
    <name type="common">Cucubano</name>
    <name type="synonym">Pyrophorus luminosus</name>
    <dbReference type="NCBI Taxonomy" id="2038154"/>
    <lineage>
        <taxon>Eukaryota</taxon>
        <taxon>Metazoa</taxon>
        <taxon>Ecdysozoa</taxon>
        <taxon>Arthropoda</taxon>
        <taxon>Hexapoda</taxon>
        <taxon>Insecta</taxon>
        <taxon>Pterygota</taxon>
        <taxon>Neoptera</taxon>
        <taxon>Endopterygota</taxon>
        <taxon>Coleoptera</taxon>
        <taxon>Polyphaga</taxon>
        <taxon>Elateriformia</taxon>
        <taxon>Elateroidea</taxon>
        <taxon>Elateridae</taxon>
        <taxon>Agrypninae</taxon>
        <taxon>Pyrophorini</taxon>
        <taxon>Ignelater</taxon>
    </lineage>
</organism>
<comment type="caution">
    <text evidence="3">The sequence shown here is derived from an EMBL/GenBank/DDBJ whole genome shotgun (WGS) entry which is preliminary data.</text>
</comment>
<dbReference type="EMBL" id="VTPC01007236">
    <property type="protein sequence ID" value="KAF2894200.1"/>
    <property type="molecule type" value="Genomic_DNA"/>
</dbReference>
<dbReference type="Proteomes" id="UP000801492">
    <property type="component" value="Unassembled WGS sequence"/>
</dbReference>
<feature type="region of interest" description="Disordered" evidence="1">
    <location>
        <begin position="27"/>
        <end position="195"/>
    </location>
</feature>
<accession>A0A8K0CV42</accession>
<proteinExistence type="predicted"/>
<evidence type="ECO:0000256" key="1">
    <source>
        <dbReference type="SAM" id="MobiDB-lite"/>
    </source>
</evidence>
<evidence type="ECO:0000256" key="2">
    <source>
        <dbReference type="SAM" id="SignalP"/>
    </source>
</evidence>
<dbReference type="AlphaFoldDB" id="A0A8K0CV42"/>